<name>A0A1I8F169_9PLAT</name>
<keyword evidence="2" id="KW-1185">Reference proteome</keyword>
<feature type="compositionally biased region" description="Basic and acidic residues" evidence="1">
    <location>
        <begin position="181"/>
        <end position="200"/>
    </location>
</feature>
<dbReference type="GO" id="GO:0005829">
    <property type="term" value="C:cytosol"/>
    <property type="evidence" value="ECO:0007669"/>
    <property type="project" value="TreeGrafter"/>
</dbReference>
<dbReference type="Proteomes" id="UP000095280">
    <property type="component" value="Unplaced"/>
</dbReference>
<reference evidence="3" key="1">
    <citation type="submission" date="2016-11" db="UniProtKB">
        <authorList>
            <consortium name="WormBaseParasite"/>
        </authorList>
    </citation>
    <scope>IDENTIFICATION</scope>
</reference>
<dbReference type="GO" id="GO:0016020">
    <property type="term" value="C:membrane"/>
    <property type="evidence" value="ECO:0007669"/>
    <property type="project" value="TreeGrafter"/>
</dbReference>
<feature type="region of interest" description="Disordered" evidence="1">
    <location>
        <begin position="180"/>
        <end position="222"/>
    </location>
</feature>
<protein>
    <submittedName>
        <fullName evidence="3">WAPL domain-containing protein</fullName>
    </submittedName>
</protein>
<dbReference type="InterPro" id="IPR050865">
    <property type="entry name" value="BEACH_Domain"/>
</dbReference>
<dbReference type="PANTHER" id="PTHR13743">
    <property type="entry name" value="BEIGE/BEACH-RELATED"/>
    <property type="match status" value="1"/>
</dbReference>
<sequence length="642" mass="69695">CHGGRRQAVLWQASPAHGDQHALKLTQRQRRRVVMQLAADDEAGTPAWHQPQFGTQRCQVQRRVVTPNVGQELGTHSVPPQVQICQHLRHVSMPFAQPSAAASQPLFSLRVSLHGRSLSLLLPQSSQPLFSLRVSLHGRSLILLLPQSSQPLLSLNGTLLLTLLLGISALLQCAGATIPEQRPRSEDASHSAAGPRDRGSRQRRWRADRKLPPPLCRHRLPRPPLTAGFGDADSAAGSSQACSQDLIDACMMLLNSLHVWEDAEIAEANSLAAIGLNLLLDWAKSPNQSVCAAACSNLHQVITLRHDNPDELCFIFTTATRFPVLKSALVLSSSLLQLNKNLPSLASQLDEFSNHLDQAVISVSLVAAQADQAKSESVHKRNRQVRGPAKLLFDREVTSPVRRLVQRGPWPDPSEAGAPRHWRLSPRENFMRMRPVQEPNYAFDRHAEASRLRDNCDHRPAAAPSEANEDALIAAEGEDAAAALQLGRRSKFDLSQLGEDQIGDEEWHLLNEVLTADAAADAAAIAAAAASASSAAALAASFRRISDVPCTLVTLVQVCRGTVDVSPQHLWPAAASPGAKGGFPTAAAVAIKDEGSPATQELKIRLGSRCERFTCAGTICVGRRWKSFLADRTSYFLNFDDT</sequence>
<evidence type="ECO:0000256" key="1">
    <source>
        <dbReference type="SAM" id="MobiDB-lite"/>
    </source>
</evidence>
<evidence type="ECO:0000313" key="3">
    <source>
        <dbReference type="WBParaSite" id="maker-unitig_10698-snap-gene-0.2-mRNA-1"/>
    </source>
</evidence>
<organism evidence="2 3">
    <name type="scientific">Macrostomum lignano</name>
    <dbReference type="NCBI Taxonomy" id="282301"/>
    <lineage>
        <taxon>Eukaryota</taxon>
        <taxon>Metazoa</taxon>
        <taxon>Spiralia</taxon>
        <taxon>Lophotrochozoa</taxon>
        <taxon>Platyhelminthes</taxon>
        <taxon>Rhabditophora</taxon>
        <taxon>Macrostomorpha</taxon>
        <taxon>Macrostomida</taxon>
        <taxon>Macrostomidae</taxon>
        <taxon>Macrostomum</taxon>
    </lineage>
</organism>
<dbReference type="AlphaFoldDB" id="A0A1I8F169"/>
<dbReference type="Pfam" id="PF16057">
    <property type="entry name" value="DUF4800"/>
    <property type="match status" value="1"/>
</dbReference>
<evidence type="ECO:0000313" key="2">
    <source>
        <dbReference type="Proteomes" id="UP000095280"/>
    </source>
</evidence>
<dbReference type="GO" id="GO:0019901">
    <property type="term" value="F:protein kinase binding"/>
    <property type="evidence" value="ECO:0007669"/>
    <property type="project" value="TreeGrafter"/>
</dbReference>
<dbReference type="PANTHER" id="PTHR13743:SF112">
    <property type="entry name" value="BEACH DOMAIN-CONTAINING PROTEIN"/>
    <property type="match status" value="1"/>
</dbReference>
<accession>A0A1I8F169</accession>
<proteinExistence type="predicted"/>
<dbReference type="GO" id="GO:0008104">
    <property type="term" value="P:intracellular protein localization"/>
    <property type="evidence" value="ECO:0007669"/>
    <property type="project" value="TreeGrafter"/>
</dbReference>
<dbReference type="WBParaSite" id="maker-unitig_10698-snap-gene-0.2-mRNA-1">
    <property type="protein sequence ID" value="maker-unitig_10698-snap-gene-0.2-mRNA-1"/>
    <property type="gene ID" value="maker-unitig_10698-snap-gene-0.2"/>
</dbReference>